<keyword evidence="1" id="KW-0812">Transmembrane</keyword>
<protein>
    <recommendedName>
        <fullName evidence="4">Transmembrane protein</fullName>
    </recommendedName>
</protein>
<keyword evidence="1" id="KW-1133">Transmembrane helix</keyword>
<keyword evidence="3" id="KW-1185">Reference proteome</keyword>
<dbReference type="PANTHER" id="PTHR34781">
    <property type="entry name" value="TRANSMEMBRANE PROTEIN"/>
    <property type="match status" value="1"/>
</dbReference>
<evidence type="ECO:0000313" key="2">
    <source>
        <dbReference type="EMBL" id="KAJ1695107.1"/>
    </source>
</evidence>
<evidence type="ECO:0000313" key="3">
    <source>
        <dbReference type="Proteomes" id="UP001151287"/>
    </source>
</evidence>
<reference evidence="2" key="1">
    <citation type="journal article" date="2022" name="Cell">
        <title>Repeat-based holocentromeres influence genome architecture and karyotype evolution.</title>
        <authorList>
            <person name="Hofstatter P.G."/>
            <person name="Thangavel G."/>
            <person name="Lux T."/>
            <person name="Neumann P."/>
            <person name="Vondrak T."/>
            <person name="Novak P."/>
            <person name="Zhang M."/>
            <person name="Costa L."/>
            <person name="Castellani M."/>
            <person name="Scott A."/>
            <person name="Toegelov H."/>
            <person name="Fuchs J."/>
            <person name="Mata-Sucre Y."/>
            <person name="Dias Y."/>
            <person name="Vanzela A.L.L."/>
            <person name="Huettel B."/>
            <person name="Almeida C.C.S."/>
            <person name="Simkova H."/>
            <person name="Souza G."/>
            <person name="Pedrosa-Harand A."/>
            <person name="Macas J."/>
            <person name="Mayer K.F.X."/>
            <person name="Houben A."/>
            <person name="Marques A."/>
        </authorList>
    </citation>
    <scope>NUCLEOTIDE SEQUENCE</scope>
    <source>
        <strain evidence="2">RhyBre1mFocal</strain>
    </source>
</reference>
<dbReference type="PANTHER" id="PTHR34781:SF1">
    <property type="entry name" value="OS01G0923000 PROTEIN"/>
    <property type="match status" value="1"/>
</dbReference>
<feature type="transmembrane region" description="Helical" evidence="1">
    <location>
        <begin position="82"/>
        <end position="103"/>
    </location>
</feature>
<comment type="caution">
    <text evidence="2">The sequence shown here is derived from an EMBL/GenBank/DDBJ whole genome shotgun (WGS) entry which is preliminary data.</text>
</comment>
<proteinExistence type="predicted"/>
<keyword evidence="1" id="KW-0472">Membrane</keyword>
<sequence>MTGAAAISTSDHHSRLINDLCTIVVTLITPTRASHVPSRVEDSARESHVTPGAIVSLLFGASFAMMICGSVTFVLGFMLMPWVIGFLMLLCFAGFVSYLGLIWRGMFGTTQNQLPGQFFSKLPVI</sequence>
<organism evidence="2 3">
    <name type="scientific">Rhynchospora breviuscula</name>
    <dbReference type="NCBI Taxonomy" id="2022672"/>
    <lineage>
        <taxon>Eukaryota</taxon>
        <taxon>Viridiplantae</taxon>
        <taxon>Streptophyta</taxon>
        <taxon>Embryophyta</taxon>
        <taxon>Tracheophyta</taxon>
        <taxon>Spermatophyta</taxon>
        <taxon>Magnoliopsida</taxon>
        <taxon>Liliopsida</taxon>
        <taxon>Poales</taxon>
        <taxon>Cyperaceae</taxon>
        <taxon>Cyperoideae</taxon>
        <taxon>Rhynchosporeae</taxon>
        <taxon>Rhynchospora</taxon>
    </lineage>
</organism>
<dbReference type="OrthoDB" id="661058at2759"/>
<dbReference type="Proteomes" id="UP001151287">
    <property type="component" value="Unassembled WGS sequence"/>
</dbReference>
<dbReference type="EMBL" id="JAMQYH010000003">
    <property type="protein sequence ID" value="KAJ1695107.1"/>
    <property type="molecule type" value="Genomic_DNA"/>
</dbReference>
<accession>A0A9Q0CK24</accession>
<name>A0A9Q0CK24_9POAL</name>
<evidence type="ECO:0008006" key="4">
    <source>
        <dbReference type="Google" id="ProtNLM"/>
    </source>
</evidence>
<dbReference type="AlphaFoldDB" id="A0A9Q0CK24"/>
<evidence type="ECO:0000256" key="1">
    <source>
        <dbReference type="SAM" id="Phobius"/>
    </source>
</evidence>
<feature type="transmembrane region" description="Helical" evidence="1">
    <location>
        <begin position="53"/>
        <end position="76"/>
    </location>
</feature>
<gene>
    <name evidence="2" type="ORF">LUZ63_011805</name>
</gene>